<keyword evidence="4" id="KW-0597">Phosphoprotein</keyword>
<dbReference type="FunFam" id="3.30.1370.50:FF:000002">
    <property type="entry name" value="Immunoglobulin mu DNA-binding protein 2"/>
    <property type="match status" value="1"/>
</dbReference>
<dbReference type="SUPFAM" id="SSF54928">
    <property type="entry name" value="RNA-binding domain, RBD"/>
    <property type="match status" value="1"/>
</dbReference>
<feature type="compositionally biased region" description="Basic and acidic residues" evidence="14">
    <location>
        <begin position="251"/>
        <end position="266"/>
    </location>
</feature>
<dbReference type="GO" id="GO:0005737">
    <property type="term" value="C:cytoplasm"/>
    <property type="evidence" value="ECO:0007669"/>
    <property type="project" value="UniProtKB-SubCell"/>
</dbReference>
<evidence type="ECO:0008006" key="20">
    <source>
        <dbReference type="Google" id="ProtNLM"/>
    </source>
</evidence>
<evidence type="ECO:0000256" key="4">
    <source>
        <dbReference type="ARBA" id="ARBA00022553"/>
    </source>
</evidence>
<dbReference type="FunFam" id="3.30.70.330:FF:000183">
    <property type="entry name" value="R3H domain containing protein"/>
    <property type="match status" value="1"/>
</dbReference>
<comment type="subcellular location">
    <subcellularLocation>
        <location evidence="2">Cytoplasm</location>
    </subcellularLocation>
    <subcellularLocation>
        <location evidence="1">Nucleus</location>
    </subcellularLocation>
</comment>
<protein>
    <recommendedName>
        <fullName evidence="20">R3H domain protein</fullName>
    </recommendedName>
</protein>
<dbReference type="InterPro" id="IPR050374">
    <property type="entry name" value="RRT5_SRSF_SR"/>
</dbReference>
<feature type="domain" description="RRM" evidence="15">
    <location>
        <begin position="163"/>
        <end position="241"/>
    </location>
</feature>
<dbReference type="InterPro" id="IPR034069">
    <property type="entry name" value="R3H_Cip2"/>
</dbReference>
<feature type="compositionally biased region" description="Low complexity" evidence="14">
    <location>
        <begin position="570"/>
        <end position="587"/>
    </location>
</feature>
<dbReference type="AlphaFoldDB" id="A0A317SDQ1"/>
<dbReference type="SMART" id="SM00393">
    <property type="entry name" value="R3H"/>
    <property type="match status" value="1"/>
</dbReference>
<dbReference type="GO" id="GO:0016787">
    <property type="term" value="F:hydrolase activity"/>
    <property type="evidence" value="ECO:0007669"/>
    <property type="project" value="UniProtKB-KW"/>
</dbReference>
<evidence type="ECO:0000256" key="8">
    <source>
        <dbReference type="ARBA" id="ARBA00022840"/>
    </source>
</evidence>
<keyword evidence="8" id="KW-0067">ATP-binding</keyword>
<comment type="function">
    <text evidence="11">Regulates global gene expression after oxidative stress. Interacts and stabilizes mRNAs and may regulate their transition between different cytoplasmic components after oxidative stress.</text>
</comment>
<dbReference type="InterPro" id="IPR034186">
    <property type="entry name" value="PIN4-like_RRM"/>
</dbReference>
<dbReference type="GO" id="GO:0003729">
    <property type="term" value="F:mRNA binding"/>
    <property type="evidence" value="ECO:0007669"/>
    <property type="project" value="TreeGrafter"/>
</dbReference>
<dbReference type="InterPro" id="IPR000504">
    <property type="entry name" value="RRM_dom"/>
</dbReference>
<dbReference type="PROSITE" id="PS51061">
    <property type="entry name" value="R3H"/>
    <property type="match status" value="1"/>
</dbReference>
<dbReference type="GO" id="GO:0005524">
    <property type="term" value="F:ATP binding"/>
    <property type="evidence" value="ECO:0007669"/>
    <property type="project" value="UniProtKB-KW"/>
</dbReference>
<evidence type="ECO:0000259" key="16">
    <source>
        <dbReference type="PROSITE" id="PS51061"/>
    </source>
</evidence>
<evidence type="ECO:0000256" key="3">
    <source>
        <dbReference type="ARBA" id="ARBA00022490"/>
    </source>
</evidence>
<feature type="compositionally biased region" description="Basic and acidic residues" evidence="14">
    <location>
        <begin position="529"/>
        <end position="557"/>
    </location>
</feature>
<organism evidence="18 19">
    <name type="scientific">Tuber magnatum</name>
    <name type="common">white Piedmont truffle</name>
    <dbReference type="NCBI Taxonomy" id="42249"/>
    <lineage>
        <taxon>Eukaryota</taxon>
        <taxon>Fungi</taxon>
        <taxon>Dikarya</taxon>
        <taxon>Ascomycota</taxon>
        <taxon>Pezizomycotina</taxon>
        <taxon>Pezizomycetes</taxon>
        <taxon>Pezizales</taxon>
        <taxon>Tuberaceae</taxon>
        <taxon>Tuber</taxon>
    </lineage>
</organism>
<feature type="region of interest" description="Disordered" evidence="14">
    <location>
        <begin position="1"/>
        <end position="33"/>
    </location>
</feature>
<dbReference type="InterPro" id="IPR024642">
    <property type="entry name" value="SUZ-C"/>
</dbReference>
<evidence type="ECO:0000256" key="9">
    <source>
        <dbReference type="ARBA" id="ARBA00022884"/>
    </source>
</evidence>
<dbReference type="InterPro" id="IPR036867">
    <property type="entry name" value="R3H_dom_sf"/>
</dbReference>
<dbReference type="PROSITE" id="PS51938">
    <property type="entry name" value="SUZ_C"/>
    <property type="match status" value="1"/>
</dbReference>
<evidence type="ECO:0000259" key="15">
    <source>
        <dbReference type="PROSITE" id="PS50102"/>
    </source>
</evidence>
<evidence type="ECO:0000256" key="14">
    <source>
        <dbReference type="SAM" id="MobiDB-lite"/>
    </source>
</evidence>
<dbReference type="Gene3D" id="3.30.70.330">
    <property type="match status" value="1"/>
</dbReference>
<evidence type="ECO:0000256" key="11">
    <source>
        <dbReference type="ARBA" id="ARBA00055199"/>
    </source>
</evidence>
<dbReference type="OrthoDB" id="434258at2759"/>
<dbReference type="EMBL" id="PYWC01000099">
    <property type="protein sequence ID" value="PWW72612.1"/>
    <property type="molecule type" value="Genomic_DNA"/>
</dbReference>
<keyword evidence="10" id="KW-0539">Nucleus</keyword>
<dbReference type="GO" id="GO:0003677">
    <property type="term" value="F:DNA binding"/>
    <property type="evidence" value="ECO:0007669"/>
    <property type="project" value="UniProtKB-ARBA"/>
</dbReference>
<dbReference type="InterPro" id="IPR012677">
    <property type="entry name" value="Nucleotide-bd_a/b_plait_sf"/>
</dbReference>
<comment type="caution">
    <text evidence="18">The sequence shown here is derived from an EMBL/GenBank/DDBJ whole genome shotgun (WGS) entry which is preliminary data.</text>
</comment>
<evidence type="ECO:0000256" key="7">
    <source>
        <dbReference type="ARBA" id="ARBA00022806"/>
    </source>
</evidence>
<dbReference type="PANTHER" id="PTHR23003:SF17">
    <property type="entry name" value="RNA-BINDING PROTEIN PIN4"/>
    <property type="match status" value="1"/>
</dbReference>
<keyword evidence="7" id="KW-0347">Helicase</keyword>
<keyword evidence="9 13" id="KW-0694">RNA-binding</keyword>
<dbReference type="PROSITE" id="PS50102">
    <property type="entry name" value="RRM"/>
    <property type="match status" value="1"/>
</dbReference>
<dbReference type="Gene3D" id="3.30.1370.50">
    <property type="entry name" value="R3H-like domain"/>
    <property type="match status" value="1"/>
</dbReference>
<dbReference type="Pfam" id="PF01424">
    <property type="entry name" value="R3H"/>
    <property type="match status" value="1"/>
</dbReference>
<keyword evidence="19" id="KW-1185">Reference proteome</keyword>
<keyword evidence="6" id="KW-0378">Hydrolase</keyword>
<reference evidence="18 19" key="1">
    <citation type="submission" date="2018-03" db="EMBL/GenBank/DDBJ databases">
        <title>Genomes of Pezizomycetes fungi and the evolution of truffles.</title>
        <authorList>
            <person name="Murat C."/>
            <person name="Payen T."/>
            <person name="Noel B."/>
            <person name="Kuo A."/>
            <person name="Martin F.M."/>
        </authorList>
    </citation>
    <scope>NUCLEOTIDE SEQUENCE [LARGE SCALE GENOMIC DNA]</scope>
    <source>
        <strain evidence="18">091103-1</strain>
    </source>
</reference>
<feature type="domain" description="SUZ-C" evidence="17">
    <location>
        <begin position="584"/>
        <end position="628"/>
    </location>
</feature>
<dbReference type="Proteomes" id="UP000246991">
    <property type="component" value="Unassembled WGS sequence"/>
</dbReference>
<feature type="region of interest" description="Disordered" evidence="14">
    <location>
        <begin position="519"/>
        <end position="650"/>
    </location>
</feature>
<feature type="region of interest" description="Disordered" evidence="14">
    <location>
        <begin position="251"/>
        <end position="296"/>
    </location>
</feature>
<feature type="compositionally biased region" description="Polar residues" evidence="14">
    <location>
        <begin position="271"/>
        <end position="287"/>
    </location>
</feature>
<keyword evidence="3" id="KW-0963">Cytoplasm</keyword>
<feature type="compositionally biased region" description="Low complexity" evidence="14">
    <location>
        <begin position="12"/>
        <end position="28"/>
    </location>
</feature>
<gene>
    <name evidence="18" type="ORF">C7212DRAFT_347842</name>
</gene>
<evidence type="ECO:0000313" key="19">
    <source>
        <dbReference type="Proteomes" id="UP000246991"/>
    </source>
</evidence>
<dbReference type="PANTHER" id="PTHR23003">
    <property type="entry name" value="RNA RECOGNITION MOTIF RRM DOMAIN CONTAINING PROTEIN"/>
    <property type="match status" value="1"/>
</dbReference>
<dbReference type="GO" id="GO:0071014">
    <property type="term" value="C:post-mRNA release spliceosomal complex"/>
    <property type="evidence" value="ECO:0007669"/>
    <property type="project" value="UniProtKB-ARBA"/>
</dbReference>
<evidence type="ECO:0000256" key="10">
    <source>
        <dbReference type="ARBA" id="ARBA00023242"/>
    </source>
</evidence>
<dbReference type="SUPFAM" id="SSF82708">
    <property type="entry name" value="R3H domain"/>
    <property type="match status" value="1"/>
</dbReference>
<evidence type="ECO:0000256" key="2">
    <source>
        <dbReference type="ARBA" id="ARBA00004496"/>
    </source>
</evidence>
<dbReference type="CDD" id="cd12253">
    <property type="entry name" value="RRM_PIN4_like"/>
    <property type="match status" value="1"/>
</dbReference>
<evidence type="ECO:0000256" key="5">
    <source>
        <dbReference type="ARBA" id="ARBA00022741"/>
    </source>
</evidence>
<dbReference type="GO" id="GO:0004386">
    <property type="term" value="F:helicase activity"/>
    <property type="evidence" value="ECO:0007669"/>
    <property type="project" value="UniProtKB-KW"/>
</dbReference>
<accession>A0A317SDQ1</accession>
<dbReference type="STRING" id="42249.A0A317SDQ1"/>
<evidence type="ECO:0000256" key="6">
    <source>
        <dbReference type="ARBA" id="ARBA00022801"/>
    </source>
</evidence>
<evidence type="ECO:0000256" key="13">
    <source>
        <dbReference type="PROSITE-ProRule" id="PRU00176"/>
    </source>
</evidence>
<proteinExistence type="predicted"/>
<dbReference type="CDD" id="cd02639">
    <property type="entry name" value="R3H_RRM"/>
    <property type="match status" value="1"/>
</dbReference>
<dbReference type="InterPro" id="IPR035979">
    <property type="entry name" value="RBD_domain_sf"/>
</dbReference>
<evidence type="ECO:0000313" key="18">
    <source>
        <dbReference type="EMBL" id="PWW72612.1"/>
    </source>
</evidence>
<dbReference type="SMART" id="SM00360">
    <property type="entry name" value="RRM"/>
    <property type="match status" value="1"/>
</dbReference>
<evidence type="ECO:0000259" key="17">
    <source>
        <dbReference type="PROSITE" id="PS51938"/>
    </source>
</evidence>
<dbReference type="Pfam" id="PF00076">
    <property type="entry name" value="RRM_1"/>
    <property type="match status" value="1"/>
</dbReference>
<evidence type="ECO:0000256" key="12">
    <source>
        <dbReference type="ARBA" id="ARBA00062407"/>
    </source>
</evidence>
<evidence type="ECO:0000256" key="1">
    <source>
        <dbReference type="ARBA" id="ARBA00004123"/>
    </source>
</evidence>
<keyword evidence="5" id="KW-0547">Nucleotide-binding</keyword>
<name>A0A317SDQ1_9PEZI</name>
<feature type="domain" description="R3H" evidence="16">
    <location>
        <begin position="298"/>
        <end position="362"/>
    </location>
</feature>
<sequence length="650" mass="70278">MSSHHEYYDTIGSSRSPSGQHQPQQQHQTLHRVSSRHFEAFASQSGLYTAEDHAARFDTNRYGSARLDAGMSGAYSYEASGAHTWNPSSFGGPGALAVMGSATGRIKTPSRQRSALPAMWTTEPAPPLPTVSPLAAMGNVPLGSSPMRTETVGSDPEEELIPTAIVIKNIPFAIKKEQLVQLMTDLGLPLPYAFNYHFDNGVFRGLAFANFTTAEETAAVIDTLNHFDLQGRKLRVEYKKMLPLAERERIEREKRERRGQLEEQHRPVQMPLSQPNIPLSTSPSPSAARSKPDVDLNDPQTLQFYSQLLLFRDDVSREALIFPATLSPQQRRIVHTLAHHMALAHVSRGNGDQRQVHVFRAPISTTPSISPPSIPTTVHPVESQRRVLTRATTMDFSDARSEGAGIYSTMGRQAHALLDIPNSPSSRADALHSRQNLRAAKSFADLRSYTPSPVPSSASFPAALGGNISRYTDNYGSVTSTTPSLTPTATGTTVSASNASESLLVNGLAGVSLTSSLGGNLGVGGASLRDPRDPRGVLAERERQQRERERENNERETMSISTTGGGGNGLHHSGSRNFSMGSSSSAGAYDQEPLSASTTRSDSRGQVVPTRQPRGPDSERAPGFASRRGQHHRASGGELDVQSGVEIVVE</sequence>
<dbReference type="InterPro" id="IPR001374">
    <property type="entry name" value="R3H_dom"/>
</dbReference>
<comment type="subunit">
    <text evidence="12">Interacts with csx1.</text>
</comment>